<keyword evidence="8" id="KW-1185">Reference proteome</keyword>
<feature type="transmembrane region" description="Helical" evidence="6">
    <location>
        <begin position="399"/>
        <end position="421"/>
    </location>
</feature>
<dbReference type="Pfam" id="PF03606">
    <property type="entry name" value="DcuC"/>
    <property type="match status" value="1"/>
</dbReference>
<evidence type="ECO:0000256" key="3">
    <source>
        <dbReference type="ARBA" id="ARBA00022692"/>
    </source>
</evidence>
<dbReference type="EMBL" id="FUWY01000005">
    <property type="protein sequence ID" value="SJZ83312.1"/>
    <property type="molecule type" value="Genomic_DNA"/>
</dbReference>
<evidence type="ECO:0000256" key="1">
    <source>
        <dbReference type="ARBA" id="ARBA00004651"/>
    </source>
</evidence>
<feature type="transmembrane region" description="Helical" evidence="6">
    <location>
        <begin position="174"/>
        <end position="195"/>
    </location>
</feature>
<evidence type="ECO:0000313" key="7">
    <source>
        <dbReference type="EMBL" id="SJZ83312.1"/>
    </source>
</evidence>
<dbReference type="InterPro" id="IPR018385">
    <property type="entry name" value="C4_dicarb_anaerob_car-like"/>
</dbReference>
<keyword evidence="5 6" id="KW-0472">Membrane</keyword>
<evidence type="ECO:0000256" key="2">
    <source>
        <dbReference type="ARBA" id="ARBA00022475"/>
    </source>
</evidence>
<keyword evidence="3 6" id="KW-0812">Transmembrane</keyword>
<keyword evidence="2" id="KW-1003">Cell membrane</keyword>
<feature type="transmembrane region" description="Helical" evidence="6">
    <location>
        <begin position="48"/>
        <end position="69"/>
    </location>
</feature>
<evidence type="ECO:0000313" key="8">
    <source>
        <dbReference type="Proteomes" id="UP000243297"/>
    </source>
</evidence>
<organism evidence="7 8">
    <name type="scientific">Anaerorhabdus furcosa</name>
    <dbReference type="NCBI Taxonomy" id="118967"/>
    <lineage>
        <taxon>Bacteria</taxon>
        <taxon>Bacillati</taxon>
        <taxon>Bacillota</taxon>
        <taxon>Erysipelotrichia</taxon>
        <taxon>Erysipelotrichales</taxon>
        <taxon>Erysipelotrichaceae</taxon>
        <taxon>Anaerorhabdus</taxon>
    </lineage>
</organism>
<name>A0A1T4NW93_9FIRM</name>
<dbReference type="Proteomes" id="UP000243297">
    <property type="component" value="Unassembled WGS sequence"/>
</dbReference>
<dbReference type="STRING" id="118967.SAMN02745191_1752"/>
<feature type="transmembrane region" description="Helical" evidence="6">
    <location>
        <begin position="9"/>
        <end position="28"/>
    </location>
</feature>
<dbReference type="InterPro" id="IPR051679">
    <property type="entry name" value="DASS-Related_Transporters"/>
</dbReference>
<comment type="subcellular location">
    <subcellularLocation>
        <location evidence="1">Cell membrane</location>
        <topology evidence="1">Multi-pass membrane protein</topology>
    </subcellularLocation>
</comment>
<feature type="transmembrane region" description="Helical" evidence="6">
    <location>
        <begin position="237"/>
        <end position="257"/>
    </location>
</feature>
<keyword evidence="4 6" id="KW-1133">Transmembrane helix</keyword>
<dbReference type="PANTHER" id="PTHR43652">
    <property type="entry name" value="BASIC AMINO ACID ANTIPORTER YFCC-RELATED"/>
    <property type="match status" value="1"/>
</dbReference>
<feature type="transmembrane region" description="Helical" evidence="6">
    <location>
        <begin position="317"/>
        <end position="338"/>
    </location>
</feature>
<dbReference type="OrthoDB" id="255482at2"/>
<evidence type="ECO:0000256" key="5">
    <source>
        <dbReference type="ARBA" id="ARBA00023136"/>
    </source>
</evidence>
<dbReference type="RefSeq" id="WP_078712157.1">
    <property type="nucleotide sequence ID" value="NZ_FUWY01000005.1"/>
</dbReference>
<dbReference type="PANTHER" id="PTHR43652:SF6">
    <property type="entry name" value="ARGININE REPRESSOR"/>
    <property type="match status" value="1"/>
</dbReference>
<proteinExistence type="predicted"/>
<accession>A0A1T4NW93</accession>
<feature type="transmembrane region" description="Helical" evidence="6">
    <location>
        <begin position="115"/>
        <end position="139"/>
    </location>
</feature>
<evidence type="ECO:0000256" key="4">
    <source>
        <dbReference type="ARBA" id="ARBA00022989"/>
    </source>
</evidence>
<feature type="transmembrane region" description="Helical" evidence="6">
    <location>
        <begin position="283"/>
        <end position="305"/>
    </location>
</feature>
<dbReference type="GO" id="GO:0005886">
    <property type="term" value="C:plasma membrane"/>
    <property type="evidence" value="ECO:0007669"/>
    <property type="project" value="UniProtKB-SubCell"/>
</dbReference>
<feature type="transmembrane region" description="Helical" evidence="6">
    <location>
        <begin position="358"/>
        <end position="378"/>
    </location>
</feature>
<sequence length="467" mass="48967">MTEKKKRSLSAYSILLLIIIALAAITWFVPGVEKATLATIVMAPYNGFVDALDVCVFVLVLGGFLGVVTKTGALDAGIKTLVKKLNGKELILIPILMTVFALGGTTYGMCEETVAFYALISATMVAAGFDTVVAAATILLGAGIGCLGSTVNPFATGIASDAIVSLGIPVDQSVVIVLGLILLVVNLVIAILFVMNYAKKVKNEKGSILSTSEKAAMMEHYAQGDHEKISFSGKQKFVLVLFAFTFIIMVMSVMPWSDLIGEAAANSIFGWSSFLNGVPLGGWWFGELAMWFFLATIIVGIIGGLHEKVIVDSFLNGAADIVSVVLVIAVARGASVLMTQTGLDIYLLTAAANALNGLSATIFAPLAYVIYIGLSFLIPSTSGCATVTMPIMGPLTANLGYNPAVMVMIFSAASGIVNLFTPTSGVVMGGLAIAKVEYSTWLKWAGKLILILAVVSCVILTVAMMIL</sequence>
<feature type="transmembrane region" description="Helical" evidence="6">
    <location>
        <begin position="441"/>
        <end position="466"/>
    </location>
</feature>
<feature type="transmembrane region" description="Helical" evidence="6">
    <location>
        <begin position="90"/>
        <end position="109"/>
    </location>
</feature>
<gene>
    <name evidence="7" type="ORF">SAMN02745191_1752</name>
</gene>
<protein>
    <submittedName>
        <fullName evidence="7">Uncharacterized membrane protein YfcC, ion transporter superfamily</fullName>
    </submittedName>
</protein>
<evidence type="ECO:0000256" key="6">
    <source>
        <dbReference type="SAM" id="Phobius"/>
    </source>
</evidence>
<dbReference type="AlphaFoldDB" id="A0A1T4NW93"/>
<reference evidence="8" key="1">
    <citation type="submission" date="2017-02" db="EMBL/GenBank/DDBJ databases">
        <authorList>
            <person name="Varghese N."/>
            <person name="Submissions S."/>
        </authorList>
    </citation>
    <scope>NUCLEOTIDE SEQUENCE [LARGE SCALE GENOMIC DNA]</scope>
    <source>
        <strain evidence="8">ATCC 25662</strain>
    </source>
</reference>